<feature type="chain" id="PRO_5020403847" description="DUF4412 domain-containing protein" evidence="1">
    <location>
        <begin position="24"/>
        <end position="227"/>
    </location>
</feature>
<dbReference type="AlphaFoldDB" id="A0A4R2HFR4"/>
<organism evidence="3 4">
    <name type="scientific">Pedobacter psychrotolerans</name>
    <dbReference type="NCBI Taxonomy" id="1843235"/>
    <lineage>
        <taxon>Bacteria</taxon>
        <taxon>Pseudomonadati</taxon>
        <taxon>Bacteroidota</taxon>
        <taxon>Sphingobacteriia</taxon>
        <taxon>Sphingobacteriales</taxon>
        <taxon>Sphingobacteriaceae</taxon>
        <taxon>Pedobacter</taxon>
    </lineage>
</organism>
<feature type="signal peptide" evidence="1">
    <location>
        <begin position="1"/>
        <end position="23"/>
    </location>
</feature>
<gene>
    <name evidence="3" type="ORF">EV200_10485</name>
    <name evidence="2" type="ORF">GCM10011413_13240</name>
</gene>
<keyword evidence="5" id="KW-1185">Reference proteome</keyword>
<dbReference type="OrthoDB" id="1467107at2"/>
<evidence type="ECO:0000313" key="3">
    <source>
        <dbReference type="EMBL" id="TCO25050.1"/>
    </source>
</evidence>
<protein>
    <recommendedName>
        <fullName evidence="6">DUF4412 domain-containing protein</fullName>
    </recommendedName>
</protein>
<keyword evidence="1" id="KW-0732">Signal</keyword>
<evidence type="ECO:0000256" key="1">
    <source>
        <dbReference type="SAM" id="SignalP"/>
    </source>
</evidence>
<reference evidence="2" key="4">
    <citation type="submission" date="2024-05" db="EMBL/GenBank/DDBJ databases">
        <authorList>
            <person name="Sun Q."/>
            <person name="Zhou Y."/>
        </authorList>
    </citation>
    <scope>NUCLEOTIDE SEQUENCE</scope>
    <source>
        <strain evidence="2">CGMCC 1.15644</strain>
    </source>
</reference>
<dbReference type="EMBL" id="BMJO01000002">
    <property type="protein sequence ID" value="GGE48512.1"/>
    <property type="molecule type" value="Genomic_DNA"/>
</dbReference>
<evidence type="ECO:0000313" key="5">
    <source>
        <dbReference type="Proteomes" id="UP000622648"/>
    </source>
</evidence>
<proteinExistence type="predicted"/>
<evidence type="ECO:0000313" key="4">
    <source>
        <dbReference type="Proteomes" id="UP000295684"/>
    </source>
</evidence>
<reference evidence="5" key="2">
    <citation type="journal article" date="2019" name="Int. J. Syst. Evol. Microbiol.">
        <title>The Global Catalogue of Microorganisms (GCM) 10K type strain sequencing project: providing services to taxonomists for standard genome sequencing and annotation.</title>
        <authorList>
            <consortium name="The Broad Institute Genomics Platform"/>
            <consortium name="The Broad Institute Genome Sequencing Center for Infectious Disease"/>
            <person name="Wu L."/>
            <person name="Ma J."/>
        </authorList>
    </citation>
    <scope>NUCLEOTIDE SEQUENCE [LARGE SCALE GENOMIC DNA]</scope>
    <source>
        <strain evidence="5">CGMCC 1.15644</strain>
    </source>
</reference>
<reference evidence="2" key="1">
    <citation type="journal article" date="2014" name="Int. J. Syst. Evol. Microbiol.">
        <title>Complete genome of a new Firmicutes species belonging to the dominant human colonic microbiota ('Ruminococcus bicirculans') reveals two chromosomes and a selective capacity to utilize plant glucans.</title>
        <authorList>
            <consortium name="NISC Comparative Sequencing Program"/>
            <person name="Wegmann U."/>
            <person name="Louis P."/>
            <person name="Goesmann A."/>
            <person name="Henrissat B."/>
            <person name="Duncan S.H."/>
            <person name="Flint H.J."/>
        </authorList>
    </citation>
    <scope>NUCLEOTIDE SEQUENCE</scope>
    <source>
        <strain evidence="2">CGMCC 1.15644</strain>
    </source>
</reference>
<dbReference type="RefSeq" id="WP_132532475.1">
    <property type="nucleotide sequence ID" value="NZ_BMJO01000002.1"/>
</dbReference>
<sequence>MFKSIKTSVVAFILVGTAVIAHAQKKITEGTLIYGMEYKLTDEQKSAMSGQEPPAELKVKFNNGLTKIEMEQGPAMIGIVSDNNDKTGLLLIDVPIAQKQFAVKQSKEDVAKVMGEMPKFSDFKATGQKQTVGGFNAEKYTFKDDKGGAHELWATKEVDLPNVGSQNYFPGLNAFPVKYTLVQRGIETTTTLKSIAEGKVGAISKDVPTGYEVVTMEDLAKMQGGGE</sequence>
<evidence type="ECO:0008006" key="6">
    <source>
        <dbReference type="Google" id="ProtNLM"/>
    </source>
</evidence>
<dbReference type="Proteomes" id="UP000295684">
    <property type="component" value="Unassembled WGS sequence"/>
</dbReference>
<dbReference type="Proteomes" id="UP000622648">
    <property type="component" value="Unassembled WGS sequence"/>
</dbReference>
<name>A0A4R2HFR4_9SPHI</name>
<reference evidence="3 4" key="3">
    <citation type="submission" date="2019-03" db="EMBL/GenBank/DDBJ databases">
        <title>Genomic Encyclopedia of Type Strains, Phase IV (KMG-IV): sequencing the most valuable type-strain genomes for metagenomic binning, comparative biology and taxonomic classification.</title>
        <authorList>
            <person name="Goeker M."/>
        </authorList>
    </citation>
    <scope>NUCLEOTIDE SEQUENCE [LARGE SCALE GENOMIC DNA]</scope>
    <source>
        <strain evidence="3 4">DSM 103236</strain>
    </source>
</reference>
<comment type="caution">
    <text evidence="3">The sequence shown here is derived from an EMBL/GenBank/DDBJ whole genome shotgun (WGS) entry which is preliminary data.</text>
</comment>
<dbReference type="EMBL" id="SLWO01000004">
    <property type="protein sequence ID" value="TCO25050.1"/>
    <property type="molecule type" value="Genomic_DNA"/>
</dbReference>
<accession>A0A4R2HFR4</accession>
<evidence type="ECO:0000313" key="2">
    <source>
        <dbReference type="EMBL" id="GGE48512.1"/>
    </source>
</evidence>